<dbReference type="RefSeq" id="WP_059775434.1">
    <property type="nucleotide sequence ID" value="NZ_LOVA01000064.1"/>
</dbReference>
<evidence type="ECO:0000313" key="3">
    <source>
        <dbReference type="Proteomes" id="UP000065504"/>
    </source>
</evidence>
<reference evidence="2 3" key="1">
    <citation type="submission" date="2015-11" db="EMBL/GenBank/DDBJ databases">
        <title>Expanding the genomic diversity of Burkholderia species for the development of highly accurate diagnostics.</title>
        <authorList>
            <person name="Sahl J."/>
            <person name="Keim P."/>
            <person name="Wagner D."/>
        </authorList>
    </citation>
    <scope>NUCLEOTIDE SEQUENCE [LARGE SCALE GENOMIC DNA]</scope>
    <source>
        <strain evidence="2 3">MSMB782WGS</strain>
    </source>
</reference>
<feature type="region of interest" description="Disordered" evidence="1">
    <location>
        <begin position="79"/>
        <end position="109"/>
    </location>
</feature>
<comment type="caution">
    <text evidence="2">The sequence shown here is derived from an EMBL/GenBank/DDBJ whole genome shotgun (WGS) entry which is preliminary data.</text>
</comment>
<organism evidence="2 3">
    <name type="scientific">Burkholderia ubonensis</name>
    <dbReference type="NCBI Taxonomy" id="101571"/>
    <lineage>
        <taxon>Bacteria</taxon>
        <taxon>Pseudomonadati</taxon>
        <taxon>Pseudomonadota</taxon>
        <taxon>Betaproteobacteria</taxon>
        <taxon>Burkholderiales</taxon>
        <taxon>Burkholderiaceae</taxon>
        <taxon>Burkholderia</taxon>
        <taxon>Burkholderia cepacia complex</taxon>
    </lineage>
</organism>
<protein>
    <recommendedName>
        <fullName evidence="4">Phage tail assembly protein</fullName>
    </recommendedName>
</protein>
<accession>A0A108C7Q7</accession>
<proteinExistence type="predicted"/>
<evidence type="ECO:0000256" key="1">
    <source>
        <dbReference type="SAM" id="MobiDB-lite"/>
    </source>
</evidence>
<dbReference type="EMBL" id="LPLU01000110">
    <property type="protein sequence ID" value="KWK69554.1"/>
    <property type="molecule type" value="Genomic_DNA"/>
</dbReference>
<dbReference type="InterPro" id="IPR019289">
    <property type="entry name" value="Phage_tail_E/E"/>
</dbReference>
<evidence type="ECO:0000313" key="2">
    <source>
        <dbReference type="EMBL" id="KWK69554.1"/>
    </source>
</evidence>
<gene>
    <name evidence="2" type="ORF">WM16_23285</name>
</gene>
<evidence type="ECO:0008006" key="4">
    <source>
        <dbReference type="Google" id="ProtNLM"/>
    </source>
</evidence>
<name>A0A108C7Q7_9BURK</name>
<sequence length="109" mass="12083">METTKIKLRYPVKFDGVVRDELVMRRPKVRDVRTASKQAGGDDAQEEIILFALLADVAPDDMEAMDMADYEAMQRAYSSFRSARPASNRDREGAGKTNDAGVQRDAAVG</sequence>
<dbReference type="AlphaFoldDB" id="A0A108C7Q7"/>
<dbReference type="Proteomes" id="UP000065504">
    <property type="component" value="Unassembled WGS sequence"/>
</dbReference>
<dbReference type="Pfam" id="PF10109">
    <property type="entry name" value="Phage_TAC_7"/>
    <property type="match status" value="1"/>
</dbReference>